<protein>
    <submittedName>
        <fullName evidence="1">Uncharacterized protein</fullName>
    </submittedName>
</protein>
<dbReference type="EMBL" id="RCZH01000005">
    <property type="protein sequence ID" value="TPG41559.1"/>
    <property type="molecule type" value="Genomic_DNA"/>
</dbReference>
<sequence>MKSKPFQVILIILIITLFLSKDSIFDTYIKKTNRYGISFINKHRKKHHLDLLDKNWKIDNKTNENFKIAWINENKSDRHRRIVIEYGFFGPKTETNIYENPKNKQRIYYSFYNYETNFEDYYYDQNYNGKIITFGFPEHVINRMINE</sequence>
<proteinExistence type="predicted"/>
<dbReference type="AlphaFoldDB" id="A0A502EXX8"/>
<dbReference type="Proteomes" id="UP000319700">
    <property type="component" value="Unassembled WGS sequence"/>
</dbReference>
<gene>
    <name evidence="1" type="ORF">EAH81_08730</name>
</gene>
<evidence type="ECO:0000313" key="1">
    <source>
        <dbReference type="EMBL" id="TPG41559.1"/>
    </source>
</evidence>
<organism evidence="1 2">
    <name type="scientific">Flavobacterium pectinovorum</name>
    <dbReference type="NCBI Taxonomy" id="29533"/>
    <lineage>
        <taxon>Bacteria</taxon>
        <taxon>Pseudomonadati</taxon>
        <taxon>Bacteroidota</taxon>
        <taxon>Flavobacteriia</taxon>
        <taxon>Flavobacteriales</taxon>
        <taxon>Flavobacteriaceae</taxon>
        <taxon>Flavobacterium</taxon>
    </lineage>
</organism>
<reference evidence="1 2" key="1">
    <citation type="journal article" date="2019" name="Environ. Microbiol.">
        <title>Species interactions and distinct microbial communities in high Arctic permafrost affected cryosols are associated with the CH4 and CO2 gas fluxes.</title>
        <authorList>
            <person name="Altshuler I."/>
            <person name="Hamel J."/>
            <person name="Turney S."/>
            <person name="Magnuson E."/>
            <person name="Levesque R."/>
            <person name="Greer C."/>
            <person name="Whyte L.G."/>
        </authorList>
    </citation>
    <scope>NUCLEOTIDE SEQUENCE [LARGE SCALE GENOMIC DNA]</scope>
    <source>
        <strain evidence="1 2">42</strain>
    </source>
</reference>
<accession>A0A502EXX8</accession>
<dbReference type="OrthoDB" id="1452163at2"/>
<name>A0A502EXX8_9FLAO</name>
<comment type="caution">
    <text evidence="1">The sequence shown here is derived from an EMBL/GenBank/DDBJ whole genome shotgun (WGS) entry which is preliminary data.</text>
</comment>
<keyword evidence="2" id="KW-1185">Reference proteome</keyword>
<dbReference type="RefSeq" id="WP_140505922.1">
    <property type="nucleotide sequence ID" value="NZ_RCZH01000005.1"/>
</dbReference>
<evidence type="ECO:0000313" key="2">
    <source>
        <dbReference type="Proteomes" id="UP000319700"/>
    </source>
</evidence>